<keyword evidence="8" id="KW-1185">Reference proteome</keyword>
<evidence type="ECO:0000256" key="4">
    <source>
        <dbReference type="ARBA" id="ARBA00023136"/>
    </source>
</evidence>
<proteinExistence type="predicted"/>
<dbReference type="SUPFAM" id="SSF103473">
    <property type="entry name" value="MFS general substrate transporter"/>
    <property type="match status" value="1"/>
</dbReference>
<evidence type="ECO:0000256" key="5">
    <source>
        <dbReference type="SAM" id="Phobius"/>
    </source>
</evidence>
<dbReference type="PANTHER" id="PTHR23501:SF102">
    <property type="entry name" value="DRUG TRANSPORTER, PUTATIVE (AFU_ORTHOLOGUE AFUA_3G08530)-RELATED"/>
    <property type="match status" value="1"/>
</dbReference>
<evidence type="ECO:0000313" key="7">
    <source>
        <dbReference type="EMBL" id="KAJ7320736.1"/>
    </source>
</evidence>
<organism evidence="7 8">
    <name type="scientific">Mycena albidolilacea</name>
    <dbReference type="NCBI Taxonomy" id="1033008"/>
    <lineage>
        <taxon>Eukaryota</taxon>
        <taxon>Fungi</taxon>
        <taxon>Dikarya</taxon>
        <taxon>Basidiomycota</taxon>
        <taxon>Agaricomycotina</taxon>
        <taxon>Agaricomycetes</taxon>
        <taxon>Agaricomycetidae</taxon>
        <taxon>Agaricales</taxon>
        <taxon>Marasmiineae</taxon>
        <taxon>Mycenaceae</taxon>
        <taxon>Mycena</taxon>
    </lineage>
</organism>
<feature type="transmembrane region" description="Helical" evidence="5">
    <location>
        <begin position="338"/>
        <end position="358"/>
    </location>
</feature>
<evidence type="ECO:0000313" key="8">
    <source>
        <dbReference type="Proteomes" id="UP001218218"/>
    </source>
</evidence>
<feature type="transmembrane region" description="Helical" evidence="5">
    <location>
        <begin position="103"/>
        <end position="121"/>
    </location>
</feature>
<keyword evidence="4 5" id="KW-0472">Membrane</keyword>
<feature type="transmembrane region" description="Helical" evidence="5">
    <location>
        <begin position="191"/>
        <end position="213"/>
    </location>
</feature>
<feature type="domain" description="Major facilitator superfamily (MFS) profile" evidence="6">
    <location>
        <begin position="19"/>
        <end position="522"/>
    </location>
</feature>
<accession>A0AAD6ZGA2</accession>
<dbReference type="PANTHER" id="PTHR23501">
    <property type="entry name" value="MAJOR FACILITATOR SUPERFAMILY"/>
    <property type="match status" value="1"/>
</dbReference>
<name>A0AAD6ZGA2_9AGAR</name>
<dbReference type="GO" id="GO:0005886">
    <property type="term" value="C:plasma membrane"/>
    <property type="evidence" value="ECO:0007669"/>
    <property type="project" value="TreeGrafter"/>
</dbReference>
<dbReference type="PROSITE" id="PS50850">
    <property type="entry name" value="MFS"/>
    <property type="match status" value="1"/>
</dbReference>
<keyword evidence="2 5" id="KW-0812">Transmembrane</keyword>
<dbReference type="GO" id="GO:0022857">
    <property type="term" value="F:transmembrane transporter activity"/>
    <property type="evidence" value="ECO:0007669"/>
    <property type="project" value="InterPro"/>
</dbReference>
<feature type="transmembrane region" description="Helical" evidence="5">
    <location>
        <begin position="260"/>
        <end position="280"/>
    </location>
</feature>
<feature type="transmembrane region" description="Helical" evidence="5">
    <location>
        <begin position="389"/>
        <end position="411"/>
    </location>
</feature>
<dbReference type="AlphaFoldDB" id="A0AAD6ZGA2"/>
<evidence type="ECO:0000256" key="1">
    <source>
        <dbReference type="ARBA" id="ARBA00004141"/>
    </source>
</evidence>
<feature type="transmembrane region" description="Helical" evidence="5">
    <location>
        <begin position="16"/>
        <end position="42"/>
    </location>
</feature>
<sequence length="543" mass="58510">METSPSRSTSTNGRNFWLVLAALLVSLFLAILESVCCLKVYVYPFSSLTYPRFKYAISTALPVIVQELHSDDFLWVASSYGIASTVLLPLSGGLAEIIGRRPVILFSIALFAIGSIIGGAARNMNILIAARTVQGAGAGGVFSLTQIILSDLVTLQERGKYNGLFGLVWAIGGGVGPIVGGSLASPLRWRWLFYLNAPIAGLAFVLILFFLHVPTPSGNWKEKMLRIDLIGNLIIIGATCSLAIALTWGGVISPWSSPRVLVPLCLGVIGLVAFLCYEWLWATYPVVPLQLMSNRTTMSGYMQIALAAFININLIYYLPVYYQACKDSSPTASGVDLFGLSFSTAPFSILAGVSITGAKRYRPQIWIAWCTLLIGIGLLSSITENTSRAASIGFQVIIGIGIGILYSAAYFPVLAPLPVTSNALALSFFIFIRTLTQIWGITVGGAVLQNILQRRAPGSLPCPFSSTNLAYSIIHCVPTLPGPLKDQVRAAFADGLQTIWRIMIGVSGAGLLSSLLMKPFSLHTTKDENWALQEKEKLDSTQL</sequence>
<dbReference type="PRINTS" id="PR01036">
    <property type="entry name" value="TCRTETB"/>
</dbReference>
<evidence type="ECO:0000256" key="2">
    <source>
        <dbReference type="ARBA" id="ARBA00022692"/>
    </source>
</evidence>
<dbReference type="PROSITE" id="PS00216">
    <property type="entry name" value="SUGAR_TRANSPORT_1"/>
    <property type="match status" value="1"/>
</dbReference>
<keyword evidence="3 5" id="KW-1133">Transmembrane helix</keyword>
<protein>
    <submittedName>
        <fullName evidence="7">Major facilitator superfamily domain-containing protein</fullName>
    </submittedName>
</protein>
<dbReference type="Proteomes" id="UP001218218">
    <property type="component" value="Unassembled WGS sequence"/>
</dbReference>
<evidence type="ECO:0000256" key="3">
    <source>
        <dbReference type="ARBA" id="ARBA00022989"/>
    </source>
</evidence>
<feature type="transmembrane region" description="Helical" evidence="5">
    <location>
        <begin position="301"/>
        <end position="318"/>
    </location>
</feature>
<feature type="transmembrane region" description="Helical" evidence="5">
    <location>
        <begin position="225"/>
        <end position="248"/>
    </location>
</feature>
<dbReference type="InterPro" id="IPR005829">
    <property type="entry name" value="Sugar_transporter_CS"/>
</dbReference>
<comment type="caution">
    <text evidence="7">The sequence shown here is derived from an EMBL/GenBank/DDBJ whole genome shotgun (WGS) entry which is preliminary data.</text>
</comment>
<dbReference type="Gene3D" id="1.20.1250.20">
    <property type="entry name" value="MFS general substrate transporter like domains"/>
    <property type="match status" value="1"/>
</dbReference>
<dbReference type="EMBL" id="JARIHO010000053">
    <property type="protein sequence ID" value="KAJ7320736.1"/>
    <property type="molecule type" value="Genomic_DNA"/>
</dbReference>
<feature type="transmembrane region" description="Helical" evidence="5">
    <location>
        <begin position="423"/>
        <end position="448"/>
    </location>
</feature>
<dbReference type="Pfam" id="PF07690">
    <property type="entry name" value="MFS_1"/>
    <property type="match status" value="1"/>
</dbReference>
<dbReference type="InterPro" id="IPR020846">
    <property type="entry name" value="MFS_dom"/>
</dbReference>
<dbReference type="InterPro" id="IPR011701">
    <property type="entry name" value="MFS"/>
</dbReference>
<reference evidence="7" key="1">
    <citation type="submission" date="2023-03" db="EMBL/GenBank/DDBJ databases">
        <title>Massive genome expansion in bonnet fungi (Mycena s.s.) driven by repeated elements and novel gene families across ecological guilds.</title>
        <authorList>
            <consortium name="Lawrence Berkeley National Laboratory"/>
            <person name="Harder C.B."/>
            <person name="Miyauchi S."/>
            <person name="Viragh M."/>
            <person name="Kuo A."/>
            <person name="Thoen E."/>
            <person name="Andreopoulos B."/>
            <person name="Lu D."/>
            <person name="Skrede I."/>
            <person name="Drula E."/>
            <person name="Henrissat B."/>
            <person name="Morin E."/>
            <person name="Kohler A."/>
            <person name="Barry K."/>
            <person name="LaButti K."/>
            <person name="Morin E."/>
            <person name="Salamov A."/>
            <person name="Lipzen A."/>
            <person name="Mereny Z."/>
            <person name="Hegedus B."/>
            <person name="Baldrian P."/>
            <person name="Stursova M."/>
            <person name="Weitz H."/>
            <person name="Taylor A."/>
            <person name="Grigoriev I.V."/>
            <person name="Nagy L.G."/>
            <person name="Martin F."/>
            <person name="Kauserud H."/>
        </authorList>
    </citation>
    <scope>NUCLEOTIDE SEQUENCE</scope>
    <source>
        <strain evidence="7">CBHHK002</strain>
    </source>
</reference>
<dbReference type="InterPro" id="IPR036259">
    <property type="entry name" value="MFS_trans_sf"/>
</dbReference>
<evidence type="ECO:0000259" key="6">
    <source>
        <dbReference type="PROSITE" id="PS50850"/>
    </source>
</evidence>
<feature type="transmembrane region" description="Helical" evidence="5">
    <location>
        <begin position="365"/>
        <end position="383"/>
    </location>
</feature>
<comment type="subcellular location">
    <subcellularLocation>
        <location evidence="1">Membrane</location>
        <topology evidence="1">Multi-pass membrane protein</topology>
    </subcellularLocation>
</comment>
<feature type="transmembrane region" description="Helical" evidence="5">
    <location>
        <begin position="127"/>
        <end position="149"/>
    </location>
</feature>
<gene>
    <name evidence="7" type="ORF">DFH08DRAFT_713591</name>
</gene>
<feature type="transmembrane region" description="Helical" evidence="5">
    <location>
        <begin position="161"/>
        <end position="179"/>
    </location>
</feature>